<keyword evidence="1" id="KW-0812">Transmembrane</keyword>
<evidence type="ECO:0000256" key="1">
    <source>
        <dbReference type="SAM" id="Phobius"/>
    </source>
</evidence>
<feature type="transmembrane region" description="Helical" evidence="1">
    <location>
        <begin position="6"/>
        <end position="24"/>
    </location>
</feature>
<evidence type="ECO:0000313" key="3">
    <source>
        <dbReference type="Proteomes" id="UP000005237"/>
    </source>
</evidence>
<organism evidence="2 3">
    <name type="scientific">Caenorhabditis japonica</name>
    <dbReference type="NCBI Taxonomy" id="281687"/>
    <lineage>
        <taxon>Eukaryota</taxon>
        <taxon>Metazoa</taxon>
        <taxon>Ecdysozoa</taxon>
        <taxon>Nematoda</taxon>
        <taxon>Chromadorea</taxon>
        <taxon>Rhabditida</taxon>
        <taxon>Rhabditina</taxon>
        <taxon>Rhabditomorpha</taxon>
        <taxon>Rhabditoidea</taxon>
        <taxon>Rhabditidae</taxon>
        <taxon>Peloderinae</taxon>
        <taxon>Caenorhabditis</taxon>
    </lineage>
</organism>
<proteinExistence type="predicted"/>
<evidence type="ECO:0000313" key="2">
    <source>
        <dbReference type="EnsemblMetazoa" id="CJA38725.1"/>
    </source>
</evidence>
<protein>
    <submittedName>
        <fullName evidence="2">Uncharacterized protein</fullName>
    </submittedName>
</protein>
<sequence>MFLELVAVFAFILPTSLWIYSWSISEVPKYFTKPGTKLHGKIQTNLRILEQNYHPSWWCPFGTTQTIVRQIFRDCPTLPFIRQVVM</sequence>
<dbReference type="AlphaFoldDB" id="A0A8R1ENM9"/>
<keyword evidence="1" id="KW-0472">Membrane</keyword>
<keyword evidence="1" id="KW-1133">Transmembrane helix</keyword>
<reference evidence="3" key="1">
    <citation type="submission" date="2010-08" db="EMBL/GenBank/DDBJ databases">
        <authorList>
            <consortium name="Caenorhabditis japonica Sequencing Consortium"/>
            <person name="Wilson R.K."/>
        </authorList>
    </citation>
    <scope>NUCLEOTIDE SEQUENCE [LARGE SCALE GENOMIC DNA]</scope>
    <source>
        <strain evidence="3">DF5081</strain>
    </source>
</reference>
<reference evidence="2" key="2">
    <citation type="submission" date="2022-06" db="UniProtKB">
        <authorList>
            <consortium name="EnsemblMetazoa"/>
        </authorList>
    </citation>
    <scope>IDENTIFICATION</scope>
    <source>
        <strain evidence="2">DF5081</strain>
    </source>
</reference>
<keyword evidence="3" id="KW-1185">Reference proteome</keyword>
<accession>A0A8R1ENM9</accession>
<dbReference type="EnsemblMetazoa" id="CJA38725.1">
    <property type="protein sequence ID" value="CJA38725.1"/>
    <property type="gene ID" value="WBGene00214572"/>
</dbReference>
<dbReference type="Proteomes" id="UP000005237">
    <property type="component" value="Unassembled WGS sequence"/>
</dbReference>
<name>A0A8R1ENM9_CAEJA</name>